<sequence length="137" mass="15736">MVGPALNQLHAHRAIHEGGLTGAIDRMEEFMELYNAKKTEEANVAADDLLDYWETRVLSHAEAEESGFYQAKVDANPDLKEAVTKLIRDHDILRMIVKDIHEIRQKEGLNEAVIQKLYALITVNELHSREEERLLFE</sequence>
<organism evidence="2 3">
    <name type="scientific">Lysinibacillus antri</name>
    <dbReference type="NCBI Taxonomy" id="2498145"/>
    <lineage>
        <taxon>Bacteria</taxon>
        <taxon>Bacillati</taxon>
        <taxon>Bacillota</taxon>
        <taxon>Bacilli</taxon>
        <taxon>Bacillales</taxon>
        <taxon>Bacillaceae</taxon>
        <taxon>Lysinibacillus</taxon>
    </lineage>
</organism>
<evidence type="ECO:0000313" key="2">
    <source>
        <dbReference type="EMBL" id="RUL52224.1"/>
    </source>
</evidence>
<accession>A0A3S0P5Z0</accession>
<dbReference type="InterPro" id="IPR012312">
    <property type="entry name" value="Hemerythrin-like"/>
</dbReference>
<protein>
    <recommendedName>
        <fullName evidence="1">Hemerythrin-like domain-containing protein</fullName>
    </recommendedName>
</protein>
<dbReference type="Proteomes" id="UP000287910">
    <property type="component" value="Unassembled WGS sequence"/>
</dbReference>
<dbReference type="AlphaFoldDB" id="A0A3S0P5Z0"/>
<comment type="caution">
    <text evidence="2">The sequence shown here is derived from an EMBL/GenBank/DDBJ whole genome shotgun (WGS) entry which is preliminary data.</text>
</comment>
<dbReference type="EMBL" id="RYYR01000011">
    <property type="protein sequence ID" value="RUL52224.1"/>
    <property type="molecule type" value="Genomic_DNA"/>
</dbReference>
<dbReference type="RefSeq" id="WP_126659071.1">
    <property type="nucleotide sequence ID" value="NZ_RYYR01000011.1"/>
</dbReference>
<gene>
    <name evidence="2" type="ORF">EK386_10255</name>
</gene>
<feature type="domain" description="Hemerythrin-like" evidence="1">
    <location>
        <begin position="28"/>
        <end position="136"/>
    </location>
</feature>
<dbReference type="Pfam" id="PF01814">
    <property type="entry name" value="Hemerythrin"/>
    <property type="match status" value="1"/>
</dbReference>
<proteinExistence type="predicted"/>
<evidence type="ECO:0000313" key="3">
    <source>
        <dbReference type="Proteomes" id="UP000287910"/>
    </source>
</evidence>
<keyword evidence="3" id="KW-1185">Reference proteome</keyword>
<name>A0A3S0P5Z0_9BACI</name>
<reference evidence="2 3" key="1">
    <citation type="submission" date="2018-12" db="EMBL/GenBank/DDBJ databases">
        <title>Lysinibacillus antri sp. nov., isolated from a cave soil.</title>
        <authorList>
            <person name="Narsing Rao M.P."/>
            <person name="Zhang H."/>
            <person name="Dong Z.-Y."/>
            <person name="Niu X.-K."/>
            <person name="Zhang K."/>
            <person name="Fang B.-Z."/>
            <person name="Kang Y.-Q."/>
            <person name="Xiao M."/>
            <person name="Li W.-J."/>
        </authorList>
    </citation>
    <scope>NUCLEOTIDE SEQUENCE [LARGE SCALE GENOMIC DNA]</scope>
    <source>
        <strain evidence="2 3">SYSU K30002</strain>
    </source>
</reference>
<dbReference type="Gene3D" id="1.20.120.520">
    <property type="entry name" value="nmb1532 protein domain like"/>
    <property type="match status" value="1"/>
</dbReference>
<evidence type="ECO:0000259" key="1">
    <source>
        <dbReference type="Pfam" id="PF01814"/>
    </source>
</evidence>